<evidence type="ECO:0000256" key="6">
    <source>
        <dbReference type="SAM" id="MobiDB-lite"/>
    </source>
</evidence>
<name>A0A5C8NY02_9BURK</name>
<dbReference type="NCBIfam" id="NF003593">
    <property type="entry name" value="PRK05255.1-1"/>
    <property type="match status" value="1"/>
</dbReference>
<evidence type="ECO:0000313" key="8">
    <source>
        <dbReference type="Proteomes" id="UP000321548"/>
    </source>
</evidence>
<dbReference type="PIRSF" id="PIRSF016183">
    <property type="entry name" value="UCP016183"/>
    <property type="match status" value="1"/>
</dbReference>
<dbReference type="InterPro" id="IPR023153">
    <property type="entry name" value="DarP_sf"/>
</dbReference>
<evidence type="ECO:0000256" key="3">
    <source>
        <dbReference type="ARBA" id="ARBA00022730"/>
    </source>
</evidence>
<comment type="caution">
    <text evidence="7">The sequence shown here is derived from an EMBL/GenBank/DDBJ whole genome shotgun (WGS) entry which is preliminary data.</text>
</comment>
<dbReference type="GO" id="GO:1902626">
    <property type="term" value="P:assembly of large subunit precursor of preribosome"/>
    <property type="evidence" value="ECO:0007669"/>
    <property type="project" value="UniProtKB-UniRule"/>
</dbReference>
<keyword evidence="1 5" id="KW-0963">Cytoplasm</keyword>
<dbReference type="GO" id="GO:0019843">
    <property type="term" value="F:rRNA binding"/>
    <property type="evidence" value="ECO:0007669"/>
    <property type="project" value="UniProtKB-UniRule"/>
</dbReference>
<proteinExistence type="inferred from homology"/>
<protein>
    <recommendedName>
        <fullName evidence="5">Dual-action ribosomal maturation protein DarP</fullName>
    </recommendedName>
    <alternativeName>
        <fullName evidence="5">Large ribosomal subunit assembly factor DarP</fullName>
    </alternativeName>
</protein>
<keyword evidence="8" id="KW-1185">Reference proteome</keyword>
<dbReference type="OrthoDB" id="5293604at2"/>
<evidence type="ECO:0000256" key="2">
    <source>
        <dbReference type="ARBA" id="ARBA00022517"/>
    </source>
</evidence>
<keyword evidence="2 5" id="KW-0690">Ribosome biogenesis</keyword>
<dbReference type="AlphaFoldDB" id="A0A5C8NY02"/>
<dbReference type="GO" id="GO:0005829">
    <property type="term" value="C:cytosol"/>
    <property type="evidence" value="ECO:0007669"/>
    <property type="project" value="TreeGrafter"/>
</dbReference>
<dbReference type="Pfam" id="PF04751">
    <property type="entry name" value="DarP"/>
    <property type="match status" value="1"/>
</dbReference>
<dbReference type="HAMAP" id="MF_00765">
    <property type="entry name" value="DarP"/>
    <property type="match status" value="1"/>
</dbReference>
<evidence type="ECO:0000256" key="1">
    <source>
        <dbReference type="ARBA" id="ARBA00022490"/>
    </source>
</evidence>
<gene>
    <name evidence="5" type="primary">darP</name>
    <name evidence="7" type="ORF">FHP08_07560</name>
</gene>
<sequence>MSPGEPVIIAAAMSASRRHTREQPPRDPPPDERPSKSQRKRDAHALQALGAQLTTLRDDVLVRLPIGEALIEAVRMAREIRSHEGRRRQVQLIGKLMRDADGDAIRAALNDEGRDHRADVAVLHAAERWRERILADDRVLANWCAEFPDTRETVEPLVLRARAELAGEGPGRAYRDLFRKLRAALEGAAERSKPQ</sequence>
<comment type="similarity">
    <text evidence="5">Belongs to the DarP family.</text>
</comment>
<dbReference type="Gene3D" id="1.10.60.30">
    <property type="entry name" value="PSPTO4464-like domains"/>
    <property type="match status" value="2"/>
</dbReference>
<feature type="region of interest" description="Disordered" evidence="6">
    <location>
        <begin position="1"/>
        <end position="42"/>
    </location>
</feature>
<evidence type="ECO:0000256" key="4">
    <source>
        <dbReference type="ARBA" id="ARBA00022884"/>
    </source>
</evidence>
<dbReference type="PANTHER" id="PTHR38101:SF1">
    <property type="entry name" value="UPF0307 PROTEIN YJGA"/>
    <property type="match status" value="1"/>
</dbReference>
<dbReference type="CDD" id="cd16331">
    <property type="entry name" value="YjgA-like"/>
    <property type="match status" value="1"/>
</dbReference>
<comment type="subcellular location">
    <subcellularLocation>
        <location evidence="5">Cytoplasm</location>
    </subcellularLocation>
    <text evidence="5">Associates with late stage pre-50S ribosomal subunits.</text>
</comment>
<keyword evidence="4 5" id="KW-0694">RNA-binding</keyword>
<keyword evidence="3 5" id="KW-0699">rRNA-binding</keyword>
<accession>A0A5C8NY02</accession>
<reference evidence="7 8" key="1">
    <citation type="submission" date="2019-06" db="EMBL/GenBank/DDBJ databases">
        <title>Quisquiliibacterium sp. nov., isolated from a maize field.</title>
        <authorList>
            <person name="Lin S.-Y."/>
            <person name="Tsai C.-F."/>
            <person name="Young C.-C."/>
        </authorList>
    </citation>
    <scope>NUCLEOTIDE SEQUENCE [LARGE SCALE GENOMIC DNA]</scope>
    <source>
        <strain evidence="7 8">CC-CFT501</strain>
    </source>
</reference>
<dbReference type="GO" id="GO:0043022">
    <property type="term" value="F:ribosome binding"/>
    <property type="evidence" value="ECO:0007669"/>
    <property type="project" value="UniProtKB-UniRule"/>
</dbReference>
<comment type="function">
    <text evidence="5">Member of a network of 50S ribosomal subunit biogenesis factors which assembles along the 30S-50S interface, preventing incorrect 23S rRNA structures from forming. Promotes peptidyl transferase center (PTC) maturation.</text>
</comment>
<dbReference type="InterPro" id="IPR006839">
    <property type="entry name" value="DarP"/>
</dbReference>
<feature type="compositionally biased region" description="Basic and acidic residues" evidence="6">
    <location>
        <begin position="21"/>
        <end position="35"/>
    </location>
</feature>
<evidence type="ECO:0000256" key="5">
    <source>
        <dbReference type="HAMAP-Rule" id="MF_00765"/>
    </source>
</evidence>
<dbReference type="EMBL" id="VDUY01000003">
    <property type="protein sequence ID" value="TXL65932.1"/>
    <property type="molecule type" value="Genomic_DNA"/>
</dbReference>
<evidence type="ECO:0000313" key="7">
    <source>
        <dbReference type="EMBL" id="TXL65932.1"/>
    </source>
</evidence>
<organism evidence="7 8">
    <name type="scientific">Zeimonas arvi</name>
    <dbReference type="NCBI Taxonomy" id="2498847"/>
    <lineage>
        <taxon>Bacteria</taxon>
        <taxon>Pseudomonadati</taxon>
        <taxon>Pseudomonadota</taxon>
        <taxon>Betaproteobacteria</taxon>
        <taxon>Burkholderiales</taxon>
        <taxon>Burkholderiaceae</taxon>
        <taxon>Zeimonas</taxon>
    </lineage>
</organism>
<dbReference type="PANTHER" id="PTHR38101">
    <property type="entry name" value="UPF0307 PROTEIN YJGA"/>
    <property type="match status" value="1"/>
</dbReference>
<dbReference type="SUPFAM" id="SSF158710">
    <property type="entry name" value="PSPTO4464-like"/>
    <property type="match status" value="1"/>
</dbReference>
<dbReference type="Proteomes" id="UP000321548">
    <property type="component" value="Unassembled WGS sequence"/>
</dbReference>